<dbReference type="RefSeq" id="WP_093840120.1">
    <property type="nucleotide sequence ID" value="NZ_FOLM01000011.1"/>
</dbReference>
<dbReference type="AlphaFoldDB" id="A0A1I1QCL9"/>
<proteinExistence type="predicted"/>
<evidence type="ECO:0000313" key="2">
    <source>
        <dbReference type="EMBL" id="SFD19777.1"/>
    </source>
</evidence>
<dbReference type="OrthoDB" id="4321441at2"/>
<protein>
    <submittedName>
        <fullName evidence="2">Uncharacterized protein</fullName>
    </submittedName>
</protein>
<feature type="compositionally biased region" description="Gly residues" evidence="1">
    <location>
        <begin position="177"/>
        <end position="187"/>
    </location>
</feature>
<keyword evidence="3" id="KW-1185">Reference proteome</keyword>
<feature type="compositionally biased region" description="Basic and acidic residues" evidence="1">
    <location>
        <begin position="194"/>
        <end position="216"/>
    </location>
</feature>
<evidence type="ECO:0000256" key="1">
    <source>
        <dbReference type="SAM" id="MobiDB-lite"/>
    </source>
</evidence>
<evidence type="ECO:0000313" key="3">
    <source>
        <dbReference type="Proteomes" id="UP000199207"/>
    </source>
</evidence>
<dbReference type="STRING" id="910347.SAMN05421773_11124"/>
<dbReference type="EMBL" id="FOLM01000011">
    <property type="protein sequence ID" value="SFD19777.1"/>
    <property type="molecule type" value="Genomic_DNA"/>
</dbReference>
<gene>
    <name evidence="2" type="ORF">SAMN05421773_11124</name>
</gene>
<sequence length="306" mass="33118">MRPDDGLDSLLADAAVPFGGAGAEEIAASRLRIERELAEAAWGQTLHRDTDPRRFLARPQAPLPVSLPEQAAHDLLALCARVIRDSRAVGNMAGLVDSPRIEPDGALTFACLLHLAGNTDGAQFWWQFCAGAGGSTAALFLYLLHLQRGELRDAQHWAAQAAALEEDGPAERDGGPDRGTGAAGGEAGPRPRPRGQEQERQQDWQQDRERSRERDGVRDPLRAFYAWDEPSRPMYRNGFSTVESMLLRTLSGLGAGPADDLWARGRNGELAAAVRRLAVQHDHDFGTVPRPDPGLASRLEVCGDGA</sequence>
<feature type="region of interest" description="Disordered" evidence="1">
    <location>
        <begin position="160"/>
        <end position="216"/>
    </location>
</feature>
<organism evidence="2 3">
    <name type="scientific">Streptomyces aidingensis</name>
    <dbReference type="NCBI Taxonomy" id="910347"/>
    <lineage>
        <taxon>Bacteria</taxon>
        <taxon>Bacillati</taxon>
        <taxon>Actinomycetota</taxon>
        <taxon>Actinomycetes</taxon>
        <taxon>Kitasatosporales</taxon>
        <taxon>Streptomycetaceae</taxon>
        <taxon>Streptomyces</taxon>
    </lineage>
</organism>
<reference evidence="2 3" key="1">
    <citation type="submission" date="2016-10" db="EMBL/GenBank/DDBJ databases">
        <authorList>
            <person name="de Groot N.N."/>
        </authorList>
    </citation>
    <scope>NUCLEOTIDE SEQUENCE [LARGE SCALE GENOMIC DNA]</scope>
    <source>
        <strain evidence="2 3">CGMCC 4.5739</strain>
    </source>
</reference>
<dbReference type="Proteomes" id="UP000199207">
    <property type="component" value="Unassembled WGS sequence"/>
</dbReference>
<name>A0A1I1QCL9_9ACTN</name>
<accession>A0A1I1QCL9</accession>